<dbReference type="Proteomes" id="UP000315901">
    <property type="component" value="Unassembled WGS sequence"/>
</dbReference>
<evidence type="ECO:0000256" key="4">
    <source>
        <dbReference type="ARBA" id="ARBA00022833"/>
    </source>
</evidence>
<evidence type="ECO:0000256" key="2">
    <source>
        <dbReference type="ARBA" id="ARBA00022723"/>
    </source>
</evidence>
<dbReference type="InterPro" id="IPR042173">
    <property type="entry name" value="RNase_J_2"/>
</dbReference>
<accession>A0A501WPS6</accession>
<dbReference type="GO" id="GO:0003723">
    <property type="term" value="F:RNA binding"/>
    <property type="evidence" value="ECO:0007669"/>
    <property type="project" value="UniProtKB-KW"/>
</dbReference>
<dbReference type="InterPro" id="IPR055132">
    <property type="entry name" value="RNase_J_b_CASP"/>
</dbReference>
<keyword evidence="9" id="KW-1185">Reference proteome</keyword>
<dbReference type="CDD" id="cd07714">
    <property type="entry name" value="RNaseJ_MBL-fold"/>
    <property type="match status" value="1"/>
</dbReference>
<name>A0A501WPS6_9GAMM</name>
<evidence type="ECO:0000313" key="8">
    <source>
        <dbReference type="EMBL" id="TPE50325.1"/>
    </source>
</evidence>
<proteinExistence type="predicted"/>
<dbReference type="InterPro" id="IPR011108">
    <property type="entry name" value="RMMBL"/>
</dbReference>
<comment type="caution">
    <text evidence="8">The sequence shown here is derived from an EMBL/GenBank/DDBJ whole genome shotgun (WGS) entry which is preliminary data.</text>
</comment>
<dbReference type="InterPro" id="IPR036866">
    <property type="entry name" value="RibonucZ/Hydroxyglut_hydro"/>
</dbReference>
<dbReference type="PANTHER" id="PTHR43694">
    <property type="entry name" value="RIBONUCLEASE J"/>
    <property type="match status" value="1"/>
</dbReference>
<dbReference type="Pfam" id="PF22505">
    <property type="entry name" value="RNase_J_b_CASP"/>
    <property type="match status" value="1"/>
</dbReference>
<keyword evidence="4" id="KW-0862">Zinc</keyword>
<reference evidence="8 9" key="1">
    <citation type="submission" date="2019-06" db="EMBL/GenBank/DDBJ databases">
        <title>A novel bacterium of genus Marinomonas, isolated from coastal sand.</title>
        <authorList>
            <person name="Huang H."/>
            <person name="Mo K."/>
            <person name="Hu Y."/>
        </authorList>
    </citation>
    <scope>NUCLEOTIDE SEQUENCE [LARGE SCALE GENOMIC DNA]</scope>
    <source>
        <strain evidence="8 9">HB171799</strain>
    </source>
</reference>
<keyword evidence="5" id="KW-0269">Exonuclease</keyword>
<dbReference type="Gene3D" id="3.40.50.10710">
    <property type="entry name" value="Metallo-hydrolase/oxidoreductase"/>
    <property type="match status" value="1"/>
</dbReference>
<feature type="domain" description="Metallo-beta-lactamase" evidence="7">
    <location>
        <begin position="1"/>
        <end position="199"/>
    </location>
</feature>
<evidence type="ECO:0000256" key="5">
    <source>
        <dbReference type="ARBA" id="ARBA00022839"/>
    </source>
</evidence>
<keyword evidence="6" id="KW-0694">RNA-binding</keyword>
<gene>
    <name evidence="8" type="ORF">FJM67_10790</name>
</gene>
<evidence type="ECO:0000256" key="3">
    <source>
        <dbReference type="ARBA" id="ARBA00022801"/>
    </source>
</evidence>
<evidence type="ECO:0000256" key="1">
    <source>
        <dbReference type="ARBA" id="ARBA00022722"/>
    </source>
</evidence>
<dbReference type="EMBL" id="VFRR01000020">
    <property type="protein sequence ID" value="TPE50325.1"/>
    <property type="molecule type" value="Genomic_DNA"/>
</dbReference>
<dbReference type="SUPFAM" id="SSF56281">
    <property type="entry name" value="Metallo-hydrolase/oxidoreductase"/>
    <property type="match status" value="1"/>
</dbReference>
<protein>
    <submittedName>
        <fullName evidence="8">Ribonuclease J</fullName>
    </submittedName>
</protein>
<dbReference type="GO" id="GO:0046872">
    <property type="term" value="F:metal ion binding"/>
    <property type="evidence" value="ECO:0007669"/>
    <property type="project" value="UniProtKB-KW"/>
</dbReference>
<keyword evidence="2" id="KW-0479">Metal-binding</keyword>
<evidence type="ECO:0000259" key="7">
    <source>
        <dbReference type="SMART" id="SM00849"/>
    </source>
</evidence>
<dbReference type="AlphaFoldDB" id="A0A501WPS6"/>
<evidence type="ECO:0000256" key="6">
    <source>
        <dbReference type="ARBA" id="ARBA00022884"/>
    </source>
</evidence>
<dbReference type="Pfam" id="PF07521">
    <property type="entry name" value="RMMBL"/>
    <property type="match status" value="1"/>
</dbReference>
<dbReference type="GO" id="GO:0004527">
    <property type="term" value="F:exonuclease activity"/>
    <property type="evidence" value="ECO:0007669"/>
    <property type="project" value="UniProtKB-KW"/>
</dbReference>
<dbReference type="Pfam" id="PF00753">
    <property type="entry name" value="Lactamase_B"/>
    <property type="match status" value="1"/>
</dbReference>
<dbReference type="OrthoDB" id="9803916at2"/>
<dbReference type="InterPro" id="IPR001279">
    <property type="entry name" value="Metallo-B-lactamas"/>
</dbReference>
<keyword evidence="3" id="KW-0378">Hydrolase</keyword>
<dbReference type="SMART" id="SM00849">
    <property type="entry name" value="Lactamase_B"/>
    <property type="match status" value="1"/>
</dbReference>
<keyword evidence="1" id="KW-0540">Nuclease</keyword>
<evidence type="ECO:0000313" key="9">
    <source>
        <dbReference type="Proteomes" id="UP000315901"/>
    </source>
</evidence>
<organism evidence="8 9">
    <name type="scientific">Maribrevibacterium harenarium</name>
    <dbReference type="NCBI Taxonomy" id="2589817"/>
    <lineage>
        <taxon>Bacteria</taxon>
        <taxon>Pseudomonadati</taxon>
        <taxon>Pseudomonadota</taxon>
        <taxon>Gammaproteobacteria</taxon>
        <taxon>Oceanospirillales</taxon>
        <taxon>Oceanospirillaceae</taxon>
        <taxon>Maribrevibacterium</taxon>
    </lineage>
</organism>
<dbReference type="Gene3D" id="3.60.15.10">
    <property type="entry name" value="Ribonuclease Z/Hydroxyacylglutathione hydrolase-like"/>
    <property type="match status" value="1"/>
</dbReference>
<dbReference type="RefSeq" id="WP_140589194.1">
    <property type="nucleotide sequence ID" value="NZ_VFRR01000020.1"/>
</dbReference>
<dbReference type="PANTHER" id="PTHR43694:SF1">
    <property type="entry name" value="RIBONUCLEASE J"/>
    <property type="match status" value="1"/>
</dbReference>
<sequence length="427" mass="47565">MNLNLYGHNGQWLMVDCGVSFNEPLVKGDLTTSEIVCADPEFIASQKQRLAGIVITHAHEDHIGAVPFLWRRFNAPIYTTPFTAEILRRKLAQVGLLGEVTIHEVPLEGEAHIGEFHVSWLTLTHSIPEPCALFIRTNAGNVFHTGDWKIDFTPVIGDRFKTQLLERFGSYPIHAVVCDSTNALREGHSGSEQDCYHGLLETIRGEKGRVVVGCFSSNIARLVSLARIAKETGRYCALMGRSLQNMVAAAKVSGYWPDDVDVIDSRHIGFLPANEVLAVATGSQGEPKAMLTRLALDNCYDLTLEENDLVLFSAMIIPGNEKEIQRLVDRFHARGIRTLQTHDTEQVIHVSGHPYQDELRNMYQWLQPKLAIPTHGEAEHMRMNASIAKDSGVPRSLTGLNGDLFQISPQPGLRRKAVKARRIALER</sequence>